<gene>
    <name evidence="5" type="ORF">KGF57_002449</name>
</gene>
<dbReference type="GO" id="GO:0042732">
    <property type="term" value="P:D-xylose metabolic process"/>
    <property type="evidence" value="ECO:0007669"/>
    <property type="project" value="UniProtKB-KW"/>
</dbReference>
<evidence type="ECO:0000256" key="2">
    <source>
        <dbReference type="ARBA" id="ARBA00022679"/>
    </source>
</evidence>
<protein>
    <submittedName>
        <fullName evidence="5">XkiA</fullName>
    </submittedName>
</protein>
<comment type="similarity">
    <text evidence="1">Belongs to the FGGY kinase family.</text>
</comment>
<evidence type="ECO:0000256" key="3">
    <source>
        <dbReference type="ARBA" id="ARBA00022777"/>
    </source>
</evidence>
<dbReference type="PANTHER" id="PTHR10196">
    <property type="entry name" value="SUGAR KINASE"/>
    <property type="match status" value="1"/>
</dbReference>
<dbReference type="GeneID" id="76150508"/>
<keyword evidence="3" id="KW-0418">Kinase</keyword>
<dbReference type="InterPro" id="IPR042024">
    <property type="entry name" value="D-XK_euk"/>
</dbReference>
<dbReference type="Gene3D" id="3.30.420.40">
    <property type="match status" value="2"/>
</dbReference>
<comment type="caution">
    <text evidence="5">The sequence shown here is derived from an EMBL/GenBank/DDBJ whole genome shotgun (WGS) entry which is preliminary data.</text>
</comment>
<organism evidence="5 6">
    <name type="scientific">Candida theae</name>
    <dbReference type="NCBI Taxonomy" id="1198502"/>
    <lineage>
        <taxon>Eukaryota</taxon>
        <taxon>Fungi</taxon>
        <taxon>Dikarya</taxon>
        <taxon>Ascomycota</taxon>
        <taxon>Saccharomycotina</taxon>
        <taxon>Pichiomycetes</taxon>
        <taxon>Debaryomycetaceae</taxon>
        <taxon>Candida/Lodderomyces clade</taxon>
        <taxon>Candida</taxon>
    </lineage>
</organism>
<evidence type="ECO:0000313" key="6">
    <source>
        <dbReference type="Proteomes" id="UP001204833"/>
    </source>
</evidence>
<dbReference type="PANTHER" id="PTHR10196:SF57">
    <property type="entry name" value="XYLULOSE KINASE"/>
    <property type="match status" value="1"/>
</dbReference>
<keyword evidence="6" id="KW-1185">Reference proteome</keyword>
<keyword evidence="2" id="KW-0808">Transferase</keyword>
<dbReference type="GO" id="GO:0005997">
    <property type="term" value="P:xylulose metabolic process"/>
    <property type="evidence" value="ECO:0007669"/>
    <property type="project" value="TreeGrafter"/>
</dbReference>
<dbReference type="CDD" id="cd07776">
    <property type="entry name" value="ASKHA_NBD_FGGY_SpXK-like"/>
    <property type="match status" value="1"/>
</dbReference>
<dbReference type="Proteomes" id="UP001204833">
    <property type="component" value="Unassembled WGS sequence"/>
</dbReference>
<reference evidence="5 6" key="1">
    <citation type="journal article" date="2022" name="DNA Res.">
        <title>Genome analysis of five recently described species of the CUG-Ser clade uncovers Candida theae as a new hybrid lineage with pathogenic potential in the Candida parapsilosis species complex.</title>
        <authorList>
            <person name="Mixao V."/>
            <person name="Del Olmo V."/>
            <person name="Hegedusova E."/>
            <person name="Saus E."/>
            <person name="Pryszcz L."/>
            <person name="Cillingova A."/>
            <person name="Nosek J."/>
            <person name="Gabaldon T."/>
        </authorList>
    </citation>
    <scope>NUCLEOTIDE SEQUENCE [LARGE SCALE GENOMIC DNA]</scope>
    <source>
        <strain evidence="5 6">CBS 12239</strain>
    </source>
</reference>
<name>A0AAD5BFC5_9ASCO</name>
<dbReference type="AlphaFoldDB" id="A0AAD5BFC5"/>
<evidence type="ECO:0000313" key="5">
    <source>
        <dbReference type="EMBL" id="KAI5958604.1"/>
    </source>
</evidence>
<accession>A0AAD5BFC5</accession>
<feature type="transmembrane region" description="Helical" evidence="4">
    <location>
        <begin position="23"/>
        <end position="40"/>
    </location>
</feature>
<proteinExistence type="inferred from homology"/>
<evidence type="ECO:0000256" key="1">
    <source>
        <dbReference type="ARBA" id="ARBA00009156"/>
    </source>
</evidence>
<keyword evidence="4" id="KW-0812">Transmembrane</keyword>
<dbReference type="SUPFAM" id="SSF53067">
    <property type="entry name" value="Actin-like ATPase domain"/>
    <property type="match status" value="2"/>
</dbReference>
<dbReference type="InterPro" id="IPR043129">
    <property type="entry name" value="ATPase_NBD"/>
</dbReference>
<keyword evidence="4" id="KW-0472">Membrane</keyword>
<keyword evidence="4" id="KW-1133">Transmembrane helix</keyword>
<dbReference type="GO" id="GO:0004856">
    <property type="term" value="F:D-xylulokinase activity"/>
    <property type="evidence" value="ECO:0007669"/>
    <property type="project" value="UniProtKB-EC"/>
</dbReference>
<dbReference type="EMBL" id="JAIHNG010000116">
    <property type="protein sequence ID" value="KAI5958604.1"/>
    <property type="molecule type" value="Genomic_DNA"/>
</dbReference>
<dbReference type="GO" id="GO:0005829">
    <property type="term" value="C:cytosol"/>
    <property type="evidence" value="ECO:0007669"/>
    <property type="project" value="TreeGrafter"/>
</dbReference>
<dbReference type="RefSeq" id="XP_051609051.1">
    <property type="nucleotide sequence ID" value="XM_051751764.1"/>
</dbReference>
<sequence>MDNILAAVEFPVTINNQPKVEQIIHYASIVNIIISLVVGIATNSLRYLSYAFAAQFVIIITNEHLDPLQTYNVEFDSQFKDKYGIHKGVIAGDGGEIVSPVAMWLDAIDYLFAQMKNDGFPFEKVVGISGSGQQHGSVYWSHDANNELQSLKPSSNLSEQLKGAFSWEMSPNWQDHSTLPEAKAFHDAVGKEKLAKTTGSRAHLRFTGLQIRKFITRSHGKEYESTSRISLVSSFVTSVLLGKITELEQSDACGMNVYDINKSDYSDELLAVAAGVHTKIDGVSNDDPKYQRAIDDLKAKLGPINPITYKSSGSIADYFVGKYGFSKKCNIYSFTGDNLATILSLPLQPNDCLISLGTSTTVLLITENYQPSSQYHLFKHPTMPKHYMGMICYSNGALAREKARDEINKKHHVEDQKSWDKFDEILDNSSDFNGKLGIYFPIGEIVPQAPAQTIRAVLNKKSDDDYEVVACDLGSNGFDIDDDALAIVESQTLSCRLRAGPMLSKSGYRKHDANTKGNFDTTSKANELYQQVTKRFGKLYTDGKEQNVDSLTARPNKCYYAGGASNNLSIIHKMGQIFGPTNGNYKVEIPNACALGGAYKASWSYECEQRNEFIGYDEYIKKLFDTDTELGGFKVADKWLEYFDGVVLKPTRCSFHRQLSTLLAKDPQSIKLDDVVHPSINHEDEEGRVKVVDAIAKSANPHKTELYKQLIPTFGTYFQMEQLGIADEYLLRHFININPGRVFDTFDLLEKHHFPETSGEFKKVVLKKLVKEFDSNEEHSIERIVEYLNKNFGGIEEAHFKDLYATLLRRKDVTQLNQLITSVSVDRETLLKEVFANYDDPLAKFALLRSFEGWFKEPETIKPWIYAVILNICNFQLHQIKDMYKKAHLKLDVDELNQKIIKYIIESKIDVQAENLVLRKTLVEVLGISQNNLGEALKVFQKYETFVKYGISNVQIAMVKAIAYQAIKQDKEIFKTMAETMIPPDLTIQLLQILILVKSYFNPNDGLALYNDYVNQVSGKVKDGSSQKGLLTQSVILGFLSNNDREFAFLLFDKATENGIIVDEFEIAQIKKLFKMYSDCFVEDENWDATAREKMRDEVLEYVERIGSLQVKLLAASEGEL</sequence>
<evidence type="ECO:0000256" key="4">
    <source>
        <dbReference type="SAM" id="Phobius"/>
    </source>
</evidence>